<name>A0A4R6UT23_9PSEU</name>
<dbReference type="Pfam" id="PF00903">
    <property type="entry name" value="Glyoxalase"/>
    <property type="match status" value="1"/>
</dbReference>
<keyword evidence="2" id="KW-0223">Dioxygenase</keyword>
<feature type="domain" description="VOC" evidence="1">
    <location>
        <begin position="13"/>
        <end position="132"/>
    </location>
</feature>
<organism evidence="2 3">
    <name type="scientific">Actinomycetospora succinea</name>
    <dbReference type="NCBI Taxonomy" id="663603"/>
    <lineage>
        <taxon>Bacteria</taxon>
        <taxon>Bacillati</taxon>
        <taxon>Actinomycetota</taxon>
        <taxon>Actinomycetes</taxon>
        <taxon>Pseudonocardiales</taxon>
        <taxon>Pseudonocardiaceae</taxon>
        <taxon>Actinomycetospora</taxon>
    </lineage>
</organism>
<dbReference type="SUPFAM" id="SSF54593">
    <property type="entry name" value="Glyoxalase/Bleomycin resistance protein/Dihydroxybiphenyl dioxygenase"/>
    <property type="match status" value="1"/>
</dbReference>
<protein>
    <submittedName>
        <fullName evidence="2">Catechol 2,3-dioxygenase-like lactoylglutathione lyase family enzyme</fullName>
    </submittedName>
</protein>
<dbReference type="AlphaFoldDB" id="A0A4R6UT23"/>
<evidence type="ECO:0000313" key="2">
    <source>
        <dbReference type="EMBL" id="TDQ48833.1"/>
    </source>
</evidence>
<dbReference type="InterPro" id="IPR037523">
    <property type="entry name" value="VOC_core"/>
</dbReference>
<dbReference type="RefSeq" id="WP_133829322.1">
    <property type="nucleotide sequence ID" value="NZ_BAABHR010000021.1"/>
</dbReference>
<dbReference type="InterPro" id="IPR004360">
    <property type="entry name" value="Glyas_Fos-R_dOase_dom"/>
</dbReference>
<keyword evidence="3" id="KW-1185">Reference proteome</keyword>
<dbReference type="Gene3D" id="3.10.180.10">
    <property type="entry name" value="2,3-Dihydroxybiphenyl 1,2-Dioxygenase, domain 1"/>
    <property type="match status" value="2"/>
</dbReference>
<dbReference type="OrthoDB" id="317332at2"/>
<reference evidence="2 3" key="1">
    <citation type="submission" date="2019-03" db="EMBL/GenBank/DDBJ databases">
        <title>Genomic Encyclopedia of Type Strains, Phase IV (KMG-IV): sequencing the most valuable type-strain genomes for metagenomic binning, comparative biology and taxonomic classification.</title>
        <authorList>
            <person name="Goeker M."/>
        </authorList>
    </citation>
    <scope>NUCLEOTIDE SEQUENCE [LARGE SCALE GENOMIC DNA]</scope>
    <source>
        <strain evidence="2 3">DSM 45775</strain>
    </source>
</reference>
<dbReference type="CDD" id="cd06587">
    <property type="entry name" value="VOC"/>
    <property type="match status" value="1"/>
</dbReference>
<sequence length="134" mass="14083">MTATAVERPGFTGFHHFASTVSDISRSAAWYERVLGLTPASTLCPDDGTTDGVLLSDPESGIAIRLHGAGGAEPRGHAALSVSSRAQLDTWAGWFDGLGVLHSGVVDVGGPEPYAYLVFRDPDDLPLVLVHVVE</sequence>
<dbReference type="PROSITE" id="PS51819">
    <property type="entry name" value="VOC"/>
    <property type="match status" value="1"/>
</dbReference>
<dbReference type="EMBL" id="SNYO01000011">
    <property type="protein sequence ID" value="TDQ48833.1"/>
    <property type="molecule type" value="Genomic_DNA"/>
</dbReference>
<keyword evidence="2" id="KW-0560">Oxidoreductase</keyword>
<comment type="caution">
    <text evidence="2">The sequence shown here is derived from an EMBL/GenBank/DDBJ whole genome shotgun (WGS) entry which is preliminary data.</text>
</comment>
<proteinExistence type="predicted"/>
<evidence type="ECO:0000259" key="1">
    <source>
        <dbReference type="PROSITE" id="PS51819"/>
    </source>
</evidence>
<dbReference type="GO" id="GO:0051213">
    <property type="term" value="F:dioxygenase activity"/>
    <property type="evidence" value="ECO:0007669"/>
    <property type="project" value="UniProtKB-KW"/>
</dbReference>
<keyword evidence="2" id="KW-0456">Lyase</keyword>
<gene>
    <name evidence="2" type="ORF">EV188_1113</name>
</gene>
<dbReference type="GO" id="GO:0016829">
    <property type="term" value="F:lyase activity"/>
    <property type="evidence" value="ECO:0007669"/>
    <property type="project" value="UniProtKB-KW"/>
</dbReference>
<accession>A0A4R6UT23</accession>
<dbReference type="InterPro" id="IPR029068">
    <property type="entry name" value="Glyas_Bleomycin-R_OHBP_Dase"/>
</dbReference>
<evidence type="ECO:0000313" key="3">
    <source>
        <dbReference type="Proteomes" id="UP000295705"/>
    </source>
</evidence>
<dbReference type="Proteomes" id="UP000295705">
    <property type="component" value="Unassembled WGS sequence"/>
</dbReference>